<organism evidence="1 2">
    <name type="scientific">Fodinicola feengrottensis</name>
    <dbReference type="NCBI Taxonomy" id="435914"/>
    <lineage>
        <taxon>Bacteria</taxon>
        <taxon>Bacillati</taxon>
        <taxon>Actinomycetota</taxon>
        <taxon>Actinomycetes</taxon>
        <taxon>Mycobacteriales</taxon>
        <taxon>Fodinicola</taxon>
    </lineage>
</organism>
<accession>A0ABN2J6U5</accession>
<sequence length="51" mass="5372">MDSAFVRRTFVGCGSGQCGGLVGATDPIRDGYTLRADGDKGYVEIVARHPV</sequence>
<name>A0ABN2J6U5_9ACTN</name>
<reference evidence="1 2" key="1">
    <citation type="journal article" date="2019" name="Int. J. Syst. Evol. Microbiol.">
        <title>The Global Catalogue of Microorganisms (GCM) 10K type strain sequencing project: providing services to taxonomists for standard genome sequencing and annotation.</title>
        <authorList>
            <consortium name="The Broad Institute Genomics Platform"/>
            <consortium name="The Broad Institute Genome Sequencing Center for Infectious Disease"/>
            <person name="Wu L."/>
            <person name="Ma J."/>
        </authorList>
    </citation>
    <scope>NUCLEOTIDE SEQUENCE [LARGE SCALE GENOMIC DNA]</scope>
    <source>
        <strain evidence="1 2">JCM 14718</strain>
    </source>
</reference>
<dbReference type="RefSeq" id="WP_279581501.1">
    <property type="nucleotide sequence ID" value="NZ_WOTO01000030.1"/>
</dbReference>
<evidence type="ECO:0000313" key="2">
    <source>
        <dbReference type="Proteomes" id="UP001500618"/>
    </source>
</evidence>
<dbReference type="EMBL" id="BAAANY010000043">
    <property type="protein sequence ID" value="GAA1719165.1"/>
    <property type="molecule type" value="Genomic_DNA"/>
</dbReference>
<dbReference type="Proteomes" id="UP001500618">
    <property type="component" value="Unassembled WGS sequence"/>
</dbReference>
<comment type="caution">
    <text evidence="1">The sequence shown here is derived from an EMBL/GenBank/DDBJ whole genome shotgun (WGS) entry which is preliminary data.</text>
</comment>
<protein>
    <submittedName>
        <fullName evidence="1">Uncharacterized protein</fullName>
    </submittedName>
</protein>
<keyword evidence="2" id="KW-1185">Reference proteome</keyword>
<gene>
    <name evidence="1" type="ORF">GCM10009765_79440</name>
</gene>
<proteinExistence type="predicted"/>
<evidence type="ECO:0000313" key="1">
    <source>
        <dbReference type="EMBL" id="GAA1719165.1"/>
    </source>
</evidence>